<dbReference type="InterPro" id="IPR036291">
    <property type="entry name" value="NAD(P)-bd_dom_sf"/>
</dbReference>
<gene>
    <name evidence="2" type="ordered locus">Ctha_0057</name>
</gene>
<dbReference type="InterPro" id="IPR051783">
    <property type="entry name" value="NAD(P)-dependent_oxidoreduct"/>
</dbReference>
<dbReference type="RefSeq" id="WP_012498612.1">
    <property type="nucleotide sequence ID" value="NC_011026.1"/>
</dbReference>
<reference evidence="2 3" key="1">
    <citation type="submission" date="2008-06" db="EMBL/GenBank/DDBJ databases">
        <title>Complete sequence of Chloroherpeton thalassium ATCC 35110.</title>
        <authorList>
            <consortium name="US DOE Joint Genome Institute"/>
            <person name="Lucas S."/>
            <person name="Copeland A."/>
            <person name="Lapidus A."/>
            <person name="Glavina del Rio T."/>
            <person name="Dalin E."/>
            <person name="Tice H."/>
            <person name="Bruce D."/>
            <person name="Goodwin L."/>
            <person name="Pitluck S."/>
            <person name="Schmutz J."/>
            <person name="Larimer F."/>
            <person name="Land M."/>
            <person name="Hauser L."/>
            <person name="Kyrpides N."/>
            <person name="Mikhailova N."/>
            <person name="Liu Z."/>
            <person name="Li T."/>
            <person name="Zhao F."/>
            <person name="Overmann J."/>
            <person name="Bryant D.A."/>
            <person name="Richardson P."/>
        </authorList>
    </citation>
    <scope>NUCLEOTIDE SEQUENCE [LARGE SCALE GENOMIC DNA]</scope>
    <source>
        <strain evidence="3">ATCC 35110 / GB-78</strain>
    </source>
</reference>
<dbReference type="InterPro" id="IPR001509">
    <property type="entry name" value="Epimerase_deHydtase"/>
</dbReference>
<dbReference type="Pfam" id="PF01370">
    <property type="entry name" value="Epimerase"/>
    <property type="match status" value="1"/>
</dbReference>
<dbReference type="HOGENOM" id="CLU_007383_6_0_10"/>
<feature type="domain" description="NAD-dependent epimerase/dehydratase" evidence="1">
    <location>
        <begin position="6"/>
        <end position="237"/>
    </location>
</feature>
<dbReference type="EMBL" id="CP001100">
    <property type="protein sequence ID" value="ACF12528.1"/>
    <property type="molecule type" value="Genomic_DNA"/>
</dbReference>
<dbReference type="Gene3D" id="3.40.50.720">
    <property type="entry name" value="NAD(P)-binding Rossmann-like Domain"/>
    <property type="match status" value="1"/>
</dbReference>
<dbReference type="STRING" id="517418.Ctha_0057"/>
<accession>B3QSD7</accession>
<dbReference type="eggNOG" id="COG0451">
    <property type="taxonomic scope" value="Bacteria"/>
</dbReference>
<dbReference type="GO" id="GO:0004029">
    <property type="term" value="F:aldehyde dehydrogenase (NAD+) activity"/>
    <property type="evidence" value="ECO:0007669"/>
    <property type="project" value="TreeGrafter"/>
</dbReference>
<dbReference type="PANTHER" id="PTHR48079">
    <property type="entry name" value="PROTEIN YEEZ"/>
    <property type="match status" value="1"/>
</dbReference>
<dbReference type="AlphaFoldDB" id="B3QSD7"/>
<organism evidence="2 3">
    <name type="scientific">Chloroherpeton thalassium (strain ATCC 35110 / GB-78)</name>
    <dbReference type="NCBI Taxonomy" id="517418"/>
    <lineage>
        <taxon>Bacteria</taxon>
        <taxon>Pseudomonadati</taxon>
        <taxon>Chlorobiota</taxon>
        <taxon>Chlorobiia</taxon>
        <taxon>Chlorobiales</taxon>
        <taxon>Chloroherpetonaceae</taxon>
        <taxon>Chloroherpeton</taxon>
    </lineage>
</organism>
<dbReference type="SUPFAM" id="SSF51735">
    <property type="entry name" value="NAD(P)-binding Rossmann-fold domains"/>
    <property type="match status" value="1"/>
</dbReference>
<dbReference type="KEGG" id="cts:Ctha_0057"/>
<evidence type="ECO:0000313" key="2">
    <source>
        <dbReference type="EMBL" id="ACF12528.1"/>
    </source>
</evidence>
<sequence>MPDIKILVTGATGYIGSALVLAIHRKYGKQVQIKALVRKNSPRHVLKGVPVEFIDGDVTVPLSLWEATKNVDVVFHTAALVSYQQRDRRKLYKINVLGTRHLVDACLRNQVKKLIHTSSVAAVGVIESGALNPESQAFEPWQHRYGYMAAKYLSELEVLRGTFEGLHTVMVNPGAVMGSYPGSLYPVNSASSFIEDIYKGLIPFYPTGGVGFVDISDVVTAHLLAWERGENGERYNIVSENLTYKALFDLTTRVPGSRSRTAEPLNKWFGRVLGMGTEVMASVMRRTSTVTFDGVRLAELALYFDNSKSKQALGLKYRPFVETVLDLLRASQATKPFLHKA</sequence>
<dbReference type="Proteomes" id="UP000001208">
    <property type="component" value="Chromosome"/>
</dbReference>
<dbReference type="OrthoDB" id="596910at2"/>
<protein>
    <submittedName>
        <fullName evidence="2">NAD-dependent epimerase/dehydratase</fullName>
    </submittedName>
</protein>
<dbReference type="GO" id="GO:0005737">
    <property type="term" value="C:cytoplasm"/>
    <property type="evidence" value="ECO:0007669"/>
    <property type="project" value="TreeGrafter"/>
</dbReference>
<name>B3QSD7_CHLT3</name>
<evidence type="ECO:0000313" key="3">
    <source>
        <dbReference type="Proteomes" id="UP000001208"/>
    </source>
</evidence>
<dbReference type="PANTHER" id="PTHR48079:SF6">
    <property type="entry name" value="NAD(P)-BINDING DOMAIN-CONTAINING PROTEIN-RELATED"/>
    <property type="match status" value="1"/>
</dbReference>
<keyword evidence="3" id="KW-1185">Reference proteome</keyword>
<proteinExistence type="predicted"/>
<evidence type="ECO:0000259" key="1">
    <source>
        <dbReference type="Pfam" id="PF01370"/>
    </source>
</evidence>